<name>A0A6P6XXK4_DERPT</name>
<keyword evidence="3 9" id="KW-0812">Transmembrane</keyword>
<accession>A0A6P6XXK4</accession>
<sequence>MKRSLRVTVNLYLANLAVADILICICCMWVHLINHLTAPTYVLGPFFCKINSFAQMTCLTSSVLSLSAIACDRYMAIMYPLRTRVTKQRTGIVITCIWIVSLIISIPFYYSRRYETVKWVDYTQTTCMEDWPYTMTYSENDGVCYKKHTMKTFYYTLVTTTLFFVPVLIMITAYSAIILILWGNRLPGEANESNLRHQKKSKRKVIKMVVVVLLVFVICWLPLQLIVLYSIYFHSSNEMLPSWFGNLIFYSYFIAYSNSVFNPIIYGGFNRNFRDALYKNAFCQSLWCFNHNNNNRNDIGGNGIGTGVGGGTRKWHQPRFTDVAHYSDHQ</sequence>
<feature type="transmembrane region" description="Helical" evidence="10">
    <location>
        <begin position="205"/>
        <end position="227"/>
    </location>
</feature>
<feature type="transmembrane region" description="Helical" evidence="10">
    <location>
        <begin position="153"/>
        <end position="184"/>
    </location>
</feature>
<dbReference type="PANTHER" id="PTHR45695:SF9">
    <property type="entry name" value="LEUCOKININ RECEPTOR"/>
    <property type="match status" value="1"/>
</dbReference>
<dbReference type="AlphaFoldDB" id="A0A6P6XXK4"/>
<dbReference type="GO" id="GO:0004930">
    <property type="term" value="F:G protein-coupled receptor activity"/>
    <property type="evidence" value="ECO:0007669"/>
    <property type="project" value="UniProtKB-KW"/>
</dbReference>
<dbReference type="Pfam" id="PF00001">
    <property type="entry name" value="7tm_1"/>
    <property type="match status" value="1"/>
</dbReference>
<evidence type="ECO:0000256" key="6">
    <source>
        <dbReference type="ARBA" id="ARBA00023136"/>
    </source>
</evidence>
<proteinExistence type="inferred from homology"/>
<feature type="transmembrane region" description="Helical" evidence="10">
    <location>
        <begin position="53"/>
        <end position="71"/>
    </location>
</feature>
<dbReference type="SUPFAM" id="SSF81321">
    <property type="entry name" value="Family A G protein-coupled receptor-like"/>
    <property type="match status" value="1"/>
</dbReference>
<dbReference type="OrthoDB" id="5975505at2759"/>
<dbReference type="InParanoid" id="A0A6P6XXK4"/>
<evidence type="ECO:0000313" key="13">
    <source>
        <dbReference type="RefSeq" id="XP_027197868.1"/>
    </source>
</evidence>
<dbReference type="Proteomes" id="UP000515146">
    <property type="component" value="Unplaced"/>
</dbReference>
<evidence type="ECO:0000256" key="8">
    <source>
        <dbReference type="ARBA" id="ARBA00023224"/>
    </source>
</evidence>
<keyword evidence="12" id="KW-1185">Reference proteome</keyword>
<reference evidence="13" key="1">
    <citation type="submission" date="2025-08" db="UniProtKB">
        <authorList>
            <consortium name="RefSeq"/>
        </authorList>
    </citation>
    <scope>IDENTIFICATION</scope>
    <source>
        <strain evidence="13">Airmid</strain>
    </source>
</reference>
<keyword evidence="5 9" id="KW-0297">G-protein coupled receptor</keyword>
<evidence type="ECO:0000256" key="7">
    <source>
        <dbReference type="ARBA" id="ARBA00023170"/>
    </source>
</evidence>
<evidence type="ECO:0000259" key="11">
    <source>
        <dbReference type="PROSITE" id="PS50262"/>
    </source>
</evidence>
<organism evidence="12 13">
    <name type="scientific">Dermatophagoides pteronyssinus</name>
    <name type="common">European house dust mite</name>
    <dbReference type="NCBI Taxonomy" id="6956"/>
    <lineage>
        <taxon>Eukaryota</taxon>
        <taxon>Metazoa</taxon>
        <taxon>Ecdysozoa</taxon>
        <taxon>Arthropoda</taxon>
        <taxon>Chelicerata</taxon>
        <taxon>Arachnida</taxon>
        <taxon>Acari</taxon>
        <taxon>Acariformes</taxon>
        <taxon>Sarcoptiformes</taxon>
        <taxon>Astigmata</taxon>
        <taxon>Psoroptidia</taxon>
        <taxon>Analgoidea</taxon>
        <taxon>Pyroglyphidae</taxon>
        <taxon>Dermatophagoidinae</taxon>
        <taxon>Dermatophagoides</taxon>
    </lineage>
</organism>
<dbReference type="InterPro" id="IPR017452">
    <property type="entry name" value="GPCR_Rhodpsn_7TM"/>
</dbReference>
<dbReference type="GO" id="GO:0005886">
    <property type="term" value="C:plasma membrane"/>
    <property type="evidence" value="ECO:0007669"/>
    <property type="project" value="TreeGrafter"/>
</dbReference>
<dbReference type="RefSeq" id="XP_027197868.1">
    <property type="nucleotide sequence ID" value="XM_027342067.1"/>
</dbReference>
<keyword evidence="8 9" id="KW-0807">Transducer</keyword>
<dbReference type="Gene3D" id="1.20.1070.10">
    <property type="entry name" value="Rhodopsin 7-helix transmembrane proteins"/>
    <property type="match status" value="1"/>
</dbReference>
<keyword evidence="4 10" id="KW-1133">Transmembrane helix</keyword>
<feature type="transmembrane region" description="Helical" evidence="10">
    <location>
        <begin position="12"/>
        <end position="33"/>
    </location>
</feature>
<protein>
    <submittedName>
        <fullName evidence="13">Substance-P receptor-like</fullName>
    </submittedName>
</protein>
<keyword evidence="6 10" id="KW-0472">Membrane</keyword>
<evidence type="ECO:0000256" key="2">
    <source>
        <dbReference type="ARBA" id="ARBA00010663"/>
    </source>
</evidence>
<gene>
    <name evidence="13" type="primary">LOC113792164</name>
</gene>
<evidence type="ECO:0000256" key="1">
    <source>
        <dbReference type="ARBA" id="ARBA00004141"/>
    </source>
</evidence>
<evidence type="ECO:0000256" key="4">
    <source>
        <dbReference type="ARBA" id="ARBA00022989"/>
    </source>
</evidence>
<feature type="domain" description="G-protein coupled receptors family 1 profile" evidence="11">
    <location>
        <begin position="1"/>
        <end position="266"/>
    </location>
</feature>
<dbReference type="PROSITE" id="PS50262">
    <property type="entry name" value="G_PROTEIN_RECEP_F1_2"/>
    <property type="match status" value="1"/>
</dbReference>
<evidence type="ECO:0000256" key="5">
    <source>
        <dbReference type="ARBA" id="ARBA00023040"/>
    </source>
</evidence>
<feature type="transmembrane region" description="Helical" evidence="10">
    <location>
        <begin position="92"/>
        <end position="110"/>
    </location>
</feature>
<dbReference type="InterPro" id="IPR000276">
    <property type="entry name" value="GPCR_Rhodpsn"/>
</dbReference>
<dbReference type="PRINTS" id="PR00237">
    <property type="entry name" value="GPCRRHODOPSN"/>
</dbReference>
<dbReference type="PANTHER" id="PTHR45695">
    <property type="entry name" value="LEUCOKININ RECEPTOR-RELATED"/>
    <property type="match status" value="1"/>
</dbReference>
<feature type="transmembrane region" description="Helical" evidence="10">
    <location>
        <begin position="247"/>
        <end position="269"/>
    </location>
</feature>
<evidence type="ECO:0000256" key="9">
    <source>
        <dbReference type="RuleBase" id="RU000688"/>
    </source>
</evidence>
<dbReference type="OMA" id="FTWSEYV"/>
<comment type="similarity">
    <text evidence="2 9">Belongs to the G-protein coupled receptor 1 family.</text>
</comment>
<dbReference type="PROSITE" id="PS00237">
    <property type="entry name" value="G_PROTEIN_RECEP_F1_1"/>
    <property type="match status" value="1"/>
</dbReference>
<comment type="subcellular location">
    <subcellularLocation>
        <location evidence="1">Membrane</location>
        <topology evidence="1">Multi-pass membrane protein</topology>
    </subcellularLocation>
</comment>
<evidence type="ECO:0000256" key="3">
    <source>
        <dbReference type="ARBA" id="ARBA00022692"/>
    </source>
</evidence>
<keyword evidence="7 9" id="KW-0675">Receptor</keyword>
<evidence type="ECO:0000256" key="10">
    <source>
        <dbReference type="SAM" id="Phobius"/>
    </source>
</evidence>
<dbReference type="KEGG" id="dpte:113792164"/>
<evidence type="ECO:0000313" key="12">
    <source>
        <dbReference type="Proteomes" id="UP000515146"/>
    </source>
</evidence>